<dbReference type="STRING" id="1633631.GCA_001442925_00018"/>
<accession>A0A0P1L6T1</accession>
<dbReference type="OrthoDB" id="9803238at2"/>
<evidence type="ECO:0000256" key="2">
    <source>
        <dbReference type="ARBA" id="ARBA00038209"/>
    </source>
</evidence>
<evidence type="ECO:0000313" key="9">
    <source>
        <dbReference type="Proteomes" id="UP000182200"/>
    </source>
</evidence>
<dbReference type="GO" id="GO:0008761">
    <property type="term" value="F:UDP-N-acetylglucosamine 2-epimerase activity"/>
    <property type="evidence" value="ECO:0007669"/>
    <property type="project" value="UniProtKB-EC"/>
</dbReference>
<dbReference type="AlphaFoldDB" id="A0A0P1LQN3"/>
<evidence type="ECO:0000313" key="7">
    <source>
        <dbReference type="EMBL" id="CUU00561.1"/>
    </source>
</evidence>
<evidence type="ECO:0000313" key="6">
    <source>
        <dbReference type="EMBL" id="CUS84012.1"/>
    </source>
</evidence>
<dbReference type="CDD" id="cd03786">
    <property type="entry name" value="GTB_UDP-GlcNAc_2-Epimerase"/>
    <property type="match status" value="1"/>
</dbReference>
<evidence type="ECO:0000256" key="4">
    <source>
        <dbReference type="RuleBase" id="RU003513"/>
    </source>
</evidence>
<accession>A0A0P1LQJ6</accession>
<evidence type="ECO:0000256" key="3">
    <source>
        <dbReference type="ARBA" id="ARBA00038858"/>
    </source>
</evidence>
<dbReference type="Gene3D" id="3.40.50.2000">
    <property type="entry name" value="Glycogen Phosphorylase B"/>
    <property type="match status" value="2"/>
</dbReference>
<name>A0A0P1LQN3_9BACT</name>
<accession>A0A0P1L681</accession>
<evidence type="ECO:0000256" key="1">
    <source>
        <dbReference type="ARBA" id="ARBA00023235"/>
    </source>
</evidence>
<dbReference type="RefSeq" id="WP_047133541.1">
    <property type="nucleotide sequence ID" value="NZ_CZVI01000007.1"/>
</dbReference>
<keyword evidence="1 4" id="KW-0413">Isomerase</keyword>
<sequence length="377" mass="42968">MRKILLIFGTRPEAIKFAPLYQEFNKNSNFFDVKVCITAQHRQMLDQVLNFFGIKPDYDLNLMKNNQSLFDITTGVLRGLEKVLKDYKPDLVFVQGDTTSAFVGALSAFYMKIKVAHLEAGLRSYNKYAPFPEEINRVLIGHLADYHFAPTIKAKENLQKEGVKENVWVVGNTVIDALFWGLEIIEKNINLKKEIESFFERFLDSNEDKVILVTGHRRESFGEGFENICKALKEIAIQFPEIKIIYPVHLNPNVREPVNRILNGIANIYLIEPLEYPYLIWLMSKSYLVLTDSGGIQEEAPSLGKPVLVMRDVTERIEGIEAGTAKLVGTKKETIFKAVQSLIENQSEYQKMSKAVNPYGDGLASKRIVDIIRDNIN</sequence>
<gene>
    <name evidence="7" type="ORF">JGI4_00018</name>
    <name evidence="6" type="ORF">JGI8_00761</name>
</gene>
<feature type="domain" description="UDP-N-acetylglucosamine 2-epimerase" evidence="5">
    <location>
        <begin position="26"/>
        <end position="373"/>
    </location>
</feature>
<dbReference type="EMBL" id="CZVI01000007">
    <property type="protein sequence ID" value="CUS84012.1"/>
    <property type="molecule type" value="Genomic_DNA"/>
</dbReference>
<accession>A0A0P1P3V9</accession>
<evidence type="ECO:0000313" key="8">
    <source>
        <dbReference type="Proteomes" id="UP000182011"/>
    </source>
</evidence>
<protein>
    <recommendedName>
        <fullName evidence="3">UDP-N-acetylglucosamine 2-epimerase (non-hydrolyzing)</fullName>
        <ecNumber evidence="3">5.1.3.14</ecNumber>
    </recommendedName>
</protein>
<dbReference type="InterPro" id="IPR029767">
    <property type="entry name" value="WecB-like"/>
</dbReference>
<dbReference type="PANTHER" id="PTHR43174:SF2">
    <property type="entry name" value="UDP-N-ACETYLGLUCOSAMINE 2-EPIMERASE"/>
    <property type="match status" value="1"/>
</dbReference>
<dbReference type="SUPFAM" id="SSF53756">
    <property type="entry name" value="UDP-Glycosyltransferase/glycogen phosphorylase"/>
    <property type="match status" value="1"/>
</dbReference>
<accession>A0A0S4MS41</accession>
<keyword evidence="9" id="KW-1185">Reference proteome</keyword>
<dbReference type="Proteomes" id="UP000182011">
    <property type="component" value="Unassembled WGS sequence"/>
</dbReference>
<dbReference type="EMBL" id="FAOP01000001">
    <property type="protein sequence ID" value="CUU00561.1"/>
    <property type="molecule type" value="Genomic_DNA"/>
</dbReference>
<accession>A0A0P1P4R2</accession>
<organism evidence="7 8">
    <name type="scientific">Candidatus Kryptonium thompsonii</name>
    <dbReference type="NCBI Taxonomy" id="1633631"/>
    <lineage>
        <taxon>Bacteria</taxon>
        <taxon>Pseudomonadati</taxon>
        <taxon>Candidatus Kryptoniota</taxon>
        <taxon>Candidatus Kryptonium</taxon>
    </lineage>
</organism>
<dbReference type="InterPro" id="IPR003331">
    <property type="entry name" value="UDP_GlcNAc_Epimerase_2_dom"/>
</dbReference>
<reference evidence="7 8" key="2">
    <citation type="submission" date="2015-11" db="EMBL/GenBank/DDBJ databases">
        <authorList>
            <person name="Zhang Y."/>
            <person name="Guo Z."/>
        </authorList>
    </citation>
    <scope>NUCLEOTIDE SEQUENCE [LARGE SCALE GENOMIC DNA]</scope>
    <source>
        <strain evidence="7">JGI-4</strain>
    </source>
</reference>
<evidence type="ECO:0000259" key="5">
    <source>
        <dbReference type="Pfam" id="PF02350"/>
    </source>
</evidence>
<proteinExistence type="inferred from homology"/>
<comment type="similarity">
    <text evidence="2 4">Belongs to the UDP-N-acetylglucosamine 2-epimerase family.</text>
</comment>
<reference evidence="6 9" key="1">
    <citation type="submission" date="2015-11" db="EMBL/GenBank/DDBJ databases">
        <authorList>
            <person name="Varghese N."/>
        </authorList>
    </citation>
    <scope>NUCLEOTIDE SEQUENCE [LARGE SCALE GENOMIC DNA]</scope>
    <source>
        <strain evidence="6 9">JGI-8</strain>
    </source>
</reference>
<dbReference type="PANTHER" id="PTHR43174">
    <property type="entry name" value="UDP-N-ACETYLGLUCOSAMINE 2-EPIMERASE"/>
    <property type="match status" value="1"/>
</dbReference>
<dbReference type="NCBIfam" id="TIGR00236">
    <property type="entry name" value="wecB"/>
    <property type="match status" value="1"/>
</dbReference>
<dbReference type="Proteomes" id="UP000182200">
    <property type="component" value="Unassembled WGS sequence"/>
</dbReference>
<accession>A0A0P1LML1</accession>
<dbReference type="Pfam" id="PF02350">
    <property type="entry name" value="Epimerase_2"/>
    <property type="match status" value="1"/>
</dbReference>
<dbReference type="EC" id="5.1.3.14" evidence="3"/>
<accession>A0A0P1LQN3</accession>
<accession>A0A0P1MXC9</accession>
<accession>A0A0P1MIH1</accession>